<evidence type="ECO:0000256" key="1">
    <source>
        <dbReference type="ARBA" id="ARBA00009437"/>
    </source>
</evidence>
<dbReference type="GO" id="GO:0000976">
    <property type="term" value="F:transcription cis-regulatory region binding"/>
    <property type="evidence" value="ECO:0007669"/>
    <property type="project" value="TreeGrafter"/>
</dbReference>
<dbReference type="PROSITE" id="PS50931">
    <property type="entry name" value="HTH_LYSR"/>
    <property type="match status" value="1"/>
</dbReference>
<evidence type="ECO:0000256" key="4">
    <source>
        <dbReference type="ARBA" id="ARBA00023163"/>
    </source>
</evidence>
<proteinExistence type="inferred from homology"/>
<keyword evidence="3" id="KW-0238">DNA-binding</keyword>
<dbReference type="Pfam" id="PF03466">
    <property type="entry name" value="LysR_substrate"/>
    <property type="match status" value="1"/>
</dbReference>
<evidence type="ECO:0000313" key="5">
    <source>
        <dbReference type="EMBL" id="VYU13349.1"/>
    </source>
</evidence>
<dbReference type="InterPro" id="IPR005119">
    <property type="entry name" value="LysR_subst-bd"/>
</dbReference>
<dbReference type="Pfam" id="PF00126">
    <property type="entry name" value="HTH_1"/>
    <property type="match status" value="1"/>
</dbReference>
<protein>
    <submittedName>
        <fullName evidence="5">HTH-type transcriptional regulator GltR</fullName>
    </submittedName>
</protein>
<dbReference type="PANTHER" id="PTHR30126:SF40">
    <property type="entry name" value="HTH-TYPE TRANSCRIPTIONAL REGULATOR GLTR"/>
    <property type="match status" value="1"/>
</dbReference>
<dbReference type="Gene3D" id="3.40.190.290">
    <property type="match status" value="1"/>
</dbReference>
<name>A0A6N3CEJ0_ENTCA</name>
<dbReference type="PANTHER" id="PTHR30126">
    <property type="entry name" value="HTH-TYPE TRANSCRIPTIONAL REGULATOR"/>
    <property type="match status" value="1"/>
</dbReference>
<comment type="similarity">
    <text evidence="1">Belongs to the LysR transcriptional regulatory family.</text>
</comment>
<gene>
    <name evidence="5" type="primary">gltR</name>
    <name evidence="5" type="ORF">ECLFYP2_02537</name>
</gene>
<dbReference type="EMBL" id="CACRTX010000008">
    <property type="protein sequence ID" value="VYU13349.1"/>
    <property type="molecule type" value="Genomic_DNA"/>
</dbReference>
<evidence type="ECO:0000256" key="3">
    <source>
        <dbReference type="ARBA" id="ARBA00023125"/>
    </source>
</evidence>
<reference evidence="5" key="1">
    <citation type="submission" date="2019-11" db="EMBL/GenBank/DDBJ databases">
        <authorList>
            <person name="Feng L."/>
        </authorList>
    </citation>
    <scope>NUCLEOTIDE SEQUENCE</scope>
    <source>
        <strain evidence="5">ECasseliflavusLFYP2</strain>
    </source>
</reference>
<dbReference type="AlphaFoldDB" id="A0A6N3CEJ0"/>
<accession>A0A6N3CEJ0</accession>
<dbReference type="GO" id="GO:0003700">
    <property type="term" value="F:DNA-binding transcription factor activity"/>
    <property type="evidence" value="ECO:0007669"/>
    <property type="project" value="InterPro"/>
</dbReference>
<dbReference type="InterPro" id="IPR036390">
    <property type="entry name" value="WH_DNA-bd_sf"/>
</dbReference>
<organism evidence="5">
    <name type="scientific">Enterococcus casseliflavus</name>
    <name type="common">Enterococcus flavescens</name>
    <dbReference type="NCBI Taxonomy" id="37734"/>
    <lineage>
        <taxon>Bacteria</taxon>
        <taxon>Bacillati</taxon>
        <taxon>Bacillota</taxon>
        <taxon>Bacilli</taxon>
        <taxon>Lactobacillales</taxon>
        <taxon>Enterococcaceae</taxon>
        <taxon>Enterococcus</taxon>
    </lineage>
</organism>
<evidence type="ECO:0000256" key="2">
    <source>
        <dbReference type="ARBA" id="ARBA00023015"/>
    </source>
</evidence>
<dbReference type="SUPFAM" id="SSF53850">
    <property type="entry name" value="Periplasmic binding protein-like II"/>
    <property type="match status" value="1"/>
</dbReference>
<dbReference type="CDD" id="cd05466">
    <property type="entry name" value="PBP2_LTTR_substrate"/>
    <property type="match status" value="1"/>
</dbReference>
<dbReference type="Gene3D" id="1.10.10.10">
    <property type="entry name" value="Winged helix-like DNA-binding domain superfamily/Winged helix DNA-binding domain"/>
    <property type="match status" value="1"/>
</dbReference>
<dbReference type="SUPFAM" id="SSF46785">
    <property type="entry name" value="Winged helix' DNA-binding domain"/>
    <property type="match status" value="1"/>
</dbReference>
<dbReference type="InterPro" id="IPR036388">
    <property type="entry name" value="WH-like_DNA-bd_sf"/>
</dbReference>
<keyword evidence="4" id="KW-0804">Transcription</keyword>
<dbReference type="PRINTS" id="PR00039">
    <property type="entry name" value="HTHLYSR"/>
</dbReference>
<dbReference type="InterPro" id="IPR000847">
    <property type="entry name" value="LysR_HTH_N"/>
</dbReference>
<sequence length="291" mass="33130">MDFIKELQSFKTIVEEGTFTRAAAKLNYAQSTVTNHIKKLEDELEVALFLEGKSNVLTLEGELLKQEVPELIAHWERVKEQLINASHTVEYSLRMGILQPYDILVLPALLHDFSQHYPKINFEIIVGSTLELANALNENRIDFALCSLPHEKHFAYEELFQEELCCITSISNPLIINKLADLEGSHLYRSKSDCPARTKIESYLDNQVPSIHWESVSNISTIPYLIERTGYCSLIPRSIIEQTHARVKIVSLPLPDPHMSIGLLSKHPLMLSPSITKNFVVELKMRLLSLL</sequence>
<keyword evidence="2" id="KW-0805">Transcription regulation</keyword>
<dbReference type="RefSeq" id="WP_074934566.1">
    <property type="nucleotide sequence ID" value="NZ_CACRTX010000008.1"/>
</dbReference>